<evidence type="ECO:0000256" key="4">
    <source>
        <dbReference type="ARBA" id="ARBA00022807"/>
    </source>
</evidence>
<gene>
    <name evidence="7" type="ORF">ACFSCZ_02235</name>
</gene>
<keyword evidence="8" id="KW-1185">Reference proteome</keyword>
<comment type="similarity">
    <text evidence="5">Belongs to the Prp family.</text>
</comment>
<dbReference type="EMBL" id="JBHUEO010000004">
    <property type="protein sequence ID" value="MFD1705568.1"/>
    <property type="molecule type" value="Genomic_DNA"/>
</dbReference>
<dbReference type="Pfam" id="PF04327">
    <property type="entry name" value="Peptidase_Prp"/>
    <property type="match status" value="1"/>
</dbReference>
<dbReference type="PANTHER" id="PTHR39178:SF1">
    <property type="entry name" value="RIBOSOMAL-PROCESSING CYSTEINE PROTEASE PRP"/>
    <property type="match status" value="1"/>
</dbReference>
<protein>
    <recommendedName>
        <fullName evidence="6">Ribosomal processing cysteine protease Prp</fullName>
    </recommendedName>
</protein>
<evidence type="ECO:0000313" key="7">
    <source>
        <dbReference type="EMBL" id="MFD1705568.1"/>
    </source>
</evidence>
<name>A0ABW4KHB4_9BACI</name>
<dbReference type="InterPro" id="IPR036764">
    <property type="entry name" value="Peptidase_Prp_sf"/>
</dbReference>
<organism evidence="7 8">
    <name type="scientific">Siminovitchia sediminis</name>
    <dbReference type="NCBI Taxonomy" id="1274353"/>
    <lineage>
        <taxon>Bacteria</taxon>
        <taxon>Bacillati</taxon>
        <taxon>Bacillota</taxon>
        <taxon>Bacilli</taxon>
        <taxon>Bacillales</taxon>
        <taxon>Bacillaceae</taxon>
        <taxon>Siminovitchia</taxon>
    </lineage>
</organism>
<evidence type="ECO:0000256" key="1">
    <source>
        <dbReference type="ARBA" id="ARBA00022517"/>
    </source>
</evidence>
<dbReference type="GO" id="GO:0008233">
    <property type="term" value="F:peptidase activity"/>
    <property type="evidence" value="ECO:0007669"/>
    <property type="project" value="UniProtKB-KW"/>
</dbReference>
<dbReference type="PANTHER" id="PTHR39178">
    <property type="entry name" value="HYPOTHETICAL RIBOSOME-ASSOCIATED PROTEIN"/>
    <property type="match status" value="1"/>
</dbReference>
<dbReference type="GO" id="GO:0006508">
    <property type="term" value="P:proteolysis"/>
    <property type="evidence" value="ECO:0007669"/>
    <property type="project" value="UniProtKB-KW"/>
</dbReference>
<dbReference type="CDD" id="cd16332">
    <property type="entry name" value="Prp-like"/>
    <property type="match status" value="1"/>
</dbReference>
<evidence type="ECO:0000256" key="6">
    <source>
        <dbReference type="ARBA" id="ARBA00044538"/>
    </source>
</evidence>
<evidence type="ECO:0000313" key="8">
    <source>
        <dbReference type="Proteomes" id="UP001597301"/>
    </source>
</evidence>
<dbReference type="Proteomes" id="UP001597301">
    <property type="component" value="Unassembled WGS sequence"/>
</dbReference>
<evidence type="ECO:0000256" key="3">
    <source>
        <dbReference type="ARBA" id="ARBA00022801"/>
    </source>
</evidence>
<keyword evidence="3" id="KW-0378">Hydrolase</keyword>
<keyword evidence="1" id="KW-0690">Ribosome biogenesis</keyword>
<keyword evidence="4" id="KW-0788">Thiol protease</keyword>
<accession>A0ABW4KHB4</accession>
<evidence type="ECO:0000256" key="5">
    <source>
        <dbReference type="ARBA" id="ARBA00044503"/>
    </source>
</evidence>
<dbReference type="NCBIfam" id="NF011126">
    <property type="entry name" value="PRK14553.1-6"/>
    <property type="match status" value="1"/>
</dbReference>
<proteinExistence type="inferred from homology"/>
<dbReference type="SUPFAM" id="SSF118010">
    <property type="entry name" value="TM1457-like"/>
    <property type="match status" value="1"/>
</dbReference>
<comment type="caution">
    <text evidence="7">The sequence shown here is derived from an EMBL/GenBank/DDBJ whole genome shotgun (WGS) entry which is preliminary data.</text>
</comment>
<sequence length="112" mass="11914">MIHVEICQDVQGNITSFTMSGHAEFAEKGQDIVCAGASAVAFGSLNAVISLTGVTPDIEQTDSGFLSCTIPSGLPAEASERMQLLLQGMIVSLQTIENEYGEYINIIFTNRG</sequence>
<dbReference type="InterPro" id="IPR007422">
    <property type="entry name" value="Peptidase_Prp"/>
</dbReference>
<dbReference type="RefSeq" id="WP_380772088.1">
    <property type="nucleotide sequence ID" value="NZ_JBHUEO010000004.1"/>
</dbReference>
<reference evidence="8" key="1">
    <citation type="journal article" date="2019" name="Int. J. Syst. Evol. Microbiol.">
        <title>The Global Catalogue of Microorganisms (GCM) 10K type strain sequencing project: providing services to taxonomists for standard genome sequencing and annotation.</title>
        <authorList>
            <consortium name="The Broad Institute Genomics Platform"/>
            <consortium name="The Broad Institute Genome Sequencing Center for Infectious Disease"/>
            <person name="Wu L."/>
            <person name="Ma J."/>
        </authorList>
    </citation>
    <scope>NUCLEOTIDE SEQUENCE [LARGE SCALE GENOMIC DNA]</scope>
    <source>
        <strain evidence="8">CGMCC 1.12295</strain>
    </source>
</reference>
<keyword evidence="2 7" id="KW-0645">Protease</keyword>
<evidence type="ECO:0000256" key="2">
    <source>
        <dbReference type="ARBA" id="ARBA00022670"/>
    </source>
</evidence>
<dbReference type="Gene3D" id="3.30.70.1490">
    <property type="entry name" value="Cysteine protease Prp"/>
    <property type="match status" value="1"/>
</dbReference>